<dbReference type="GO" id="GO:0055085">
    <property type="term" value="P:transmembrane transport"/>
    <property type="evidence" value="ECO:0007669"/>
    <property type="project" value="TreeGrafter"/>
</dbReference>
<proteinExistence type="inferred from homology"/>
<evidence type="ECO:0000256" key="5">
    <source>
        <dbReference type="ARBA" id="ARBA00023136"/>
    </source>
</evidence>
<sequence>MNRLEINTSLIVRVALYVALIVLGVMVYDIVLLLVVSYILMTALTPVVSRLEKLQVPRWLALISLYLAMLILVSFLIGVSLPPLFNQMRAFIERLPVIVWEFVTSVDFKGVFNNRDVLVYVQNVLQGLSTQLSAAPVSIVRFGAGVLSNIVNLVVILVFTFYLTLEREKVRSVLVNIIPVNNKKRLVKLIDQVDEKLGAWLRGQLLLMLVIGLMTWTLLTVLRIEYAVPLALLAGAFEVIPIVGPILALIPAVIVVFTISPLKALIVFVAYLAIQQIENNILVPRIMKRAVGIDPLLVVLSLMVGSRVAGTLGALLAIPFTAVLLIVYQEIKAIKRT</sequence>
<protein>
    <submittedName>
        <fullName evidence="7">AI-2E family transporter</fullName>
    </submittedName>
</protein>
<comment type="subcellular location">
    <subcellularLocation>
        <location evidence="1">Membrane</location>
        <topology evidence="1">Multi-pass membrane protein</topology>
    </subcellularLocation>
</comment>
<evidence type="ECO:0000256" key="6">
    <source>
        <dbReference type="SAM" id="Phobius"/>
    </source>
</evidence>
<organism evidence="7 8">
    <name type="scientific">candidate division WWE3 bacterium</name>
    <dbReference type="NCBI Taxonomy" id="2053526"/>
    <lineage>
        <taxon>Bacteria</taxon>
        <taxon>Katanobacteria</taxon>
    </lineage>
</organism>
<keyword evidence="5 6" id="KW-0472">Membrane</keyword>
<reference evidence="7" key="1">
    <citation type="submission" date="2020-04" db="EMBL/GenBank/DDBJ databases">
        <authorList>
            <person name="Zhang T."/>
        </authorList>
    </citation>
    <scope>NUCLEOTIDE SEQUENCE</scope>
    <source>
        <strain evidence="7">HKST-UBA03</strain>
    </source>
</reference>
<feature type="transmembrane region" description="Helical" evidence="6">
    <location>
        <begin position="142"/>
        <end position="165"/>
    </location>
</feature>
<comment type="similarity">
    <text evidence="2">Belongs to the autoinducer-2 exporter (AI-2E) (TC 2.A.86) family.</text>
</comment>
<dbReference type="Proteomes" id="UP000751518">
    <property type="component" value="Unassembled WGS sequence"/>
</dbReference>
<dbReference type="PANTHER" id="PTHR21716">
    <property type="entry name" value="TRANSMEMBRANE PROTEIN"/>
    <property type="match status" value="1"/>
</dbReference>
<dbReference type="InterPro" id="IPR002549">
    <property type="entry name" value="AI-2E-like"/>
</dbReference>
<feature type="transmembrane region" description="Helical" evidence="6">
    <location>
        <begin position="12"/>
        <end position="39"/>
    </location>
</feature>
<evidence type="ECO:0000313" key="8">
    <source>
        <dbReference type="Proteomes" id="UP000751518"/>
    </source>
</evidence>
<evidence type="ECO:0000313" key="7">
    <source>
        <dbReference type="EMBL" id="MCA9391613.1"/>
    </source>
</evidence>
<dbReference type="GO" id="GO:0016020">
    <property type="term" value="C:membrane"/>
    <property type="evidence" value="ECO:0007669"/>
    <property type="project" value="UniProtKB-SubCell"/>
</dbReference>
<feature type="transmembrane region" description="Helical" evidence="6">
    <location>
        <begin position="59"/>
        <end position="85"/>
    </location>
</feature>
<reference evidence="7" key="2">
    <citation type="journal article" date="2021" name="Microbiome">
        <title>Successional dynamics and alternative stable states in a saline activated sludge microbial community over 9 years.</title>
        <authorList>
            <person name="Wang Y."/>
            <person name="Ye J."/>
            <person name="Ju F."/>
            <person name="Liu L."/>
            <person name="Boyd J.A."/>
            <person name="Deng Y."/>
            <person name="Parks D.H."/>
            <person name="Jiang X."/>
            <person name="Yin X."/>
            <person name="Woodcroft B.J."/>
            <person name="Tyson G.W."/>
            <person name="Hugenholtz P."/>
            <person name="Polz M.F."/>
            <person name="Zhang T."/>
        </authorList>
    </citation>
    <scope>NUCLEOTIDE SEQUENCE</scope>
    <source>
        <strain evidence="7">HKST-UBA03</strain>
    </source>
</reference>
<name>A0A955LJI7_UNCKA</name>
<evidence type="ECO:0000256" key="4">
    <source>
        <dbReference type="ARBA" id="ARBA00022989"/>
    </source>
</evidence>
<dbReference type="PANTHER" id="PTHR21716:SF62">
    <property type="entry name" value="TRANSPORT PROTEIN YDBI-RELATED"/>
    <property type="match status" value="1"/>
</dbReference>
<dbReference type="AlphaFoldDB" id="A0A955LJI7"/>
<keyword evidence="4 6" id="KW-1133">Transmembrane helix</keyword>
<evidence type="ECO:0000256" key="3">
    <source>
        <dbReference type="ARBA" id="ARBA00022692"/>
    </source>
</evidence>
<gene>
    <name evidence="7" type="ORF">KC614_00220</name>
</gene>
<comment type="caution">
    <text evidence="7">The sequence shown here is derived from an EMBL/GenBank/DDBJ whole genome shotgun (WGS) entry which is preliminary data.</text>
</comment>
<feature type="transmembrane region" description="Helical" evidence="6">
    <location>
        <begin position="199"/>
        <end position="219"/>
    </location>
</feature>
<evidence type="ECO:0000256" key="1">
    <source>
        <dbReference type="ARBA" id="ARBA00004141"/>
    </source>
</evidence>
<dbReference type="EMBL" id="JAGQKZ010000001">
    <property type="protein sequence ID" value="MCA9391613.1"/>
    <property type="molecule type" value="Genomic_DNA"/>
</dbReference>
<accession>A0A955LJI7</accession>
<keyword evidence="3 6" id="KW-0812">Transmembrane</keyword>
<feature type="transmembrane region" description="Helical" evidence="6">
    <location>
        <begin position="226"/>
        <end position="243"/>
    </location>
</feature>
<feature type="transmembrane region" description="Helical" evidence="6">
    <location>
        <begin position="249"/>
        <end position="274"/>
    </location>
</feature>
<dbReference type="Pfam" id="PF01594">
    <property type="entry name" value="AI-2E_transport"/>
    <property type="match status" value="1"/>
</dbReference>
<evidence type="ECO:0000256" key="2">
    <source>
        <dbReference type="ARBA" id="ARBA00009773"/>
    </source>
</evidence>